<evidence type="ECO:0000256" key="1">
    <source>
        <dbReference type="SAM" id="MobiDB-lite"/>
    </source>
</evidence>
<feature type="signal peptide" evidence="2">
    <location>
        <begin position="1"/>
        <end position="24"/>
    </location>
</feature>
<keyword evidence="4" id="KW-1185">Reference proteome</keyword>
<dbReference type="Proteomes" id="UP001642260">
    <property type="component" value="Unassembled WGS sequence"/>
</dbReference>
<feature type="region of interest" description="Disordered" evidence="1">
    <location>
        <begin position="155"/>
        <end position="203"/>
    </location>
</feature>
<evidence type="ECO:0000313" key="3">
    <source>
        <dbReference type="EMBL" id="CAH8362871.1"/>
    </source>
</evidence>
<accession>A0ABC8KZZ6</accession>
<name>A0ABC8KZZ6_ERUVS</name>
<proteinExistence type="predicted"/>
<gene>
    <name evidence="3" type="ORF">ERUC_LOCUS28627</name>
</gene>
<sequence length="638" mass="71536">MGMKCAILGLAMCLVLLSFYEVSCQVERSIAKLDRSTDHRNFQAIKRKSESESSWEKNTTSTDKKKISVSLLEENLKDSFQVNNTIQYEATSAHDEVGENSSMMDEINREIEAHLSGLNKQAGSVAFGESSDAADFDVERRTQLEEIEQQIKAAAATRTGAEEGITKSKSQKGTHEIKSEAGNELETTRKTHKTKSEYKAASTESGQKCSTCGGLKKGSGGSWMLGSLGIAQSGVWRCFDQGKNGIKVEEDASIVIPKYDIDTIIKEESASQDSASKTSSLIASLTQIVEKHRKELWSSSVNIGKSKETSETVEKLKVTLKQYRGISDLYPKFRRQASHELHLEIDVSHKRPTEHVEEVLCNWAHTSVQEPEVRNQESQELHPKHSSSHMDEEEHTRKCVCNLSQSHLEVKENVKEEKTTSGHSDQGNTVYVEACNNKKTAGKVITYVDQMRSMQPKEIVAISESDSSARELVTRSDFEEILETAARYEELSSASVSYISKLSMYRSVIKEGLKSSQRVELAQARAKLLKDMADEKQRNVDDQFALVKDLAQRGDTLYVKIFAIKKLVAKLEAEKEEVDLSFEEIVRSLSRVIGEASEAYEEYHVVVRKWKEEQAAAEFSREAIENAEVVWVQFLSTL</sequence>
<feature type="compositionally biased region" description="Basic and acidic residues" evidence="1">
    <location>
        <begin position="371"/>
        <end position="396"/>
    </location>
</feature>
<comment type="caution">
    <text evidence="3">The sequence shown here is derived from an EMBL/GenBank/DDBJ whole genome shotgun (WGS) entry which is preliminary data.</text>
</comment>
<feature type="compositionally biased region" description="Basic and acidic residues" evidence="1">
    <location>
        <begin position="173"/>
        <end position="198"/>
    </location>
</feature>
<evidence type="ECO:0000313" key="4">
    <source>
        <dbReference type="Proteomes" id="UP001642260"/>
    </source>
</evidence>
<reference evidence="3 4" key="1">
    <citation type="submission" date="2022-03" db="EMBL/GenBank/DDBJ databases">
        <authorList>
            <person name="Macdonald S."/>
            <person name="Ahmed S."/>
            <person name="Newling K."/>
        </authorList>
    </citation>
    <scope>NUCLEOTIDE SEQUENCE [LARGE SCALE GENOMIC DNA]</scope>
</reference>
<organism evidence="3 4">
    <name type="scientific">Eruca vesicaria subsp. sativa</name>
    <name type="common">Garden rocket</name>
    <name type="synonym">Eruca sativa</name>
    <dbReference type="NCBI Taxonomy" id="29727"/>
    <lineage>
        <taxon>Eukaryota</taxon>
        <taxon>Viridiplantae</taxon>
        <taxon>Streptophyta</taxon>
        <taxon>Embryophyta</taxon>
        <taxon>Tracheophyta</taxon>
        <taxon>Spermatophyta</taxon>
        <taxon>Magnoliopsida</taxon>
        <taxon>eudicotyledons</taxon>
        <taxon>Gunneridae</taxon>
        <taxon>Pentapetalae</taxon>
        <taxon>rosids</taxon>
        <taxon>malvids</taxon>
        <taxon>Brassicales</taxon>
        <taxon>Brassicaceae</taxon>
        <taxon>Brassiceae</taxon>
        <taxon>Eruca</taxon>
    </lineage>
</organism>
<keyword evidence="2" id="KW-0732">Signal</keyword>
<feature type="chain" id="PRO_5044876248" evidence="2">
    <location>
        <begin position="25"/>
        <end position="638"/>
    </location>
</feature>
<dbReference type="EMBL" id="CAKOAT010342932">
    <property type="protein sequence ID" value="CAH8362871.1"/>
    <property type="molecule type" value="Genomic_DNA"/>
</dbReference>
<evidence type="ECO:0000256" key="2">
    <source>
        <dbReference type="SAM" id="SignalP"/>
    </source>
</evidence>
<dbReference type="AlphaFoldDB" id="A0ABC8KZZ6"/>
<protein>
    <submittedName>
        <fullName evidence="3">Uncharacterized protein</fullName>
    </submittedName>
</protein>
<feature type="region of interest" description="Disordered" evidence="1">
    <location>
        <begin position="370"/>
        <end position="396"/>
    </location>
</feature>